<feature type="compositionally biased region" description="Basic and acidic residues" evidence="1">
    <location>
        <begin position="48"/>
        <end position="57"/>
    </location>
</feature>
<name>A0A9J5Y5Z3_SOLCO</name>
<feature type="non-terminal residue" evidence="2">
    <location>
        <position position="1"/>
    </location>
</feature>
<sequence>VNRRKAYNLAFCSSVLSHERKDQVGDEMEQSACRRAVLRGSTLSSNDPGRRDVEGNR</sequence>
<organism evidence="2 3">
    <name type="scientific">Solanum commersonii</name>
    <name type="common">Commerson's wild potato</name>
    <name type="synonym">Commerson's nightshade</name>
    <dbReference type="NCBI Taxonomy" id="4109"/>
    <lineage>
        <taxon>Eukaryota</taxon>
        <taxon>Viridiplantae</taxon>
        <taxon>Streptophyta</taxon>
        <taxon>Embryophyta</taxon>
        <taxon>Tracheophyta</taxon>
        <taxon>Spermatophyta</taxon>
        <taxon>Magnoliopsida</taxon>
        <taxon>eudicotyledons</taxon>
        <taxon>Gunneridae</taxon>
        <taxon>Pentapetalae</taxon>
        <taxon>asterids</taxon>
        <taxon>lamiids</taxon>
        <taxon>Solanales</taxon>
        <taxon>Solanaceae</taxon>
        <taxon>Solanoideae</taxon>
        <taxon>Solaneae</taxon>
        <taxon>Solanum</taxon>
    </lineage>
</organism>
<proteinExistence type="predicted"/>
<evidence type="ECO:0000256" key="1">
    <source>
        <dbReference type="SAM" id="MobiDB-lite"/>
    </source>
</evidence>
<keyword evidence="3" id="KW-1185">Reference proteome</keyword>
<evidence type="ECO:0000313" key="3">
    <source>
        <dbReference type="Proteomes" id="UP000824120"/>
    </source>
</evidence>
<evidence type="ECO:0000313" key="2">
    <source>
        <dbReference type="EMBL" id="KAG5595589.1"/>
    </source>
</evidence>
<comment type="caution">
    <text evidence="2">The sequence shown here is derived from an EMBL/GenBank/DDBJ whole genome shotgun (WGS) entry which is preliminary data.</text>
</comment>
<feature type="region of interest" description="Disordered" evidence="1">
    <location>
        <begin position="37"/>
        <end position="57"/>
    </location>
</feature>
<gene>
    <name evidence="2" type="ORF">H5410_036821</name>
</gene>
<dbReference type="Proteomes" id="UP000824120">
    <property type="component" value="Chromosome 7"/>
</dbReference>
<accession>A0A9J5Y5Z3</accession>
<reference evidence="2 3" key="1">
    <citation type="submission" date="2020-09" db="EMBL/GenBank/DDBJ databases">
        <title>De no assembly of potato wild relative species, Solanum commersonii.</title>
        <authorList>
            <person name="Cho K."/>
        </authorList>
    </citation>
    <scope>NUCLEOTIDE SEQUENCE [LARGE SCALE GENOMIC DNA]</scope>
    <source>
        <strain evidence="2">LZ3.2</strain>
        <tissue evidence="2">Leaf</tissue>
    </source>
</reference>
<dbReference type="AlphaFoldDB" id="A0A9J5Y5Z3"/>
<protein>
    <submittedName>
        <fullName evidence="2">Uncharacterized protein</fullName>
    </submittedName>
</protein>
<dbReference type="EMBL" id="JACXVP010000007">
    <property type="protein sequence ID" value="KAG5595589.1"/>
    <property type="molecule type" value="Genomic_DNA"/>
</dbReference>